<keyword evidence="2" id="KW-1185">Reference proteome</keyword>
<organism evidence="1 2">
    <name type="scientific">Thauera phenylacetica B4P</name>
    <dbReference type="NCBI Taxonomy" id="1234382"/>
    <lineage>
        <taxon>Bacteria</taxon>
        <taxon>Pseudomonadati</taxon>
        <taxon>Pseudomonadota</taxon>
        <taxon>Betaproteobacteria</taxon>
        <taxon>Rhodocyclales</taxon>
        <taxon>Zoogloeaceae</taxon>
        <taxon>Thauera</taxon>
    </lineage>
</organism>
<reference evidence="1 2" key="1">
    <citation type="submission" date="2012-09" db="EMBL/GenBank/DDBJ databases">
        <title>Draft Genome Sequences of 6 Strains from Genus Thauera.</title>
        <authorList>
            <person name="Liu B."/>
            <person name="Shapleigh J.P."/>
            <person name="Frostegard A.H."/>
        </authorList>
    </citation>
    <scope>NUCLEOTIDE SEQUENCE [LARGE SCALE GENOMIC DNA]</scope>
    <source>
        <strain evidence="1 2">B4P</strain>
    </source>
</reference>
<proteinExistence type="predicted"/>
<dbReference type="InterPro" id="IPR015422">
    <property type="entry name" value="PyrdxlP-dep_Trfase_small"/>
</dbReference>
<protein>
    <submittedName>
        <fullName evidence="1">L-threonine-O-3-phosphate decarboxylase</fullName>
    </submittedName>
</protein>
<name>N6ZS62_9RHOO</name>
<dbReference type="Gene3D" id="3.90.1150.10">
    <property type="entry name" value="Aspartate Aminotransferase, domain 1"/>
    <property type="match status" value="1"/>
</dbReference>
<dbReference type="InterPro" id="IPR015424">
    <property type="entry name" value="PyrdxlP-dep_Trfase"/>
</dbReference>
<dbReference type="EMBL" id="AMXF01000305">
    <property type="protein sequence ID" value="ENO94994.1"/>
    <property type="molecule type" value="Genomic_DNA"/>
</dbReference>
<comment type="caution">
    <text evidence="1">The sequence shown here is derived from an EMBL/GenBank/DDBJ whole genome shotgun (WGS) entry which is preliminary data.</text>
</comment>
<sequence length="99" mass="10934">HALADTAWQAVQRARLDAAGARLRRLLQAHGLESRGPALFQYVRLTHAAQAHAAFARRGILLRRFDDPPALRFGLPADEPGWARLEAALAHCPNLLKEP</sequence>
<evidence type="ECO:0000313" key="1">
    <source>
        <dbReference type="EMBL" id="ENO94994.1"/>
    </source>
</evidence>
<gene>
    <name evidence="1" type="ORF">C667_21279</name>
</gene>
<dbReference type="SUPFAM" id="SSF53383">
    <property type="entry name" value="PLP-dependent transferases"/>
    <property type="match status" value="1"/>
</dbReference>
<feature type="non-terminal residue" evidence="1">
    <location>
        <position position="1"/>
    </location>
</feature>
<dbReference type="AlphaFoldDB" id="N6ZS62"/>
<accession>N6ZS62</accession>
<evidence type="ECO:0000313" key="2">
    <source>
        <dbReference type="Proteomes" id="UP000013047"/>
    </source>
</evidence>
<dbReference type="Proteomes" id="UP000013047">
    <property type="component" value="Unassembled WGS sequence"/>
</dbReference>